<dbReference type="OrthoDB" id="1284551at2759"/>
<dbReference type="InterPro" id="IPR001680">
    <property type="entry name" value="WD40_rpt"/>
</dbReference>
<dbReference type="KEGG" id="opa:HPODL_01295"/>
<evidence type="ECO:0000313" key="6">
    <source>
        <dbReference type="Proteomes" id="UP000008673"/>
    </source>
</evidence>
<dbReference type="PANTHER" id="PTHR19919">
    <property type="entry name" value="WD REPEAT CONTAINING PROTEIN"/>
    <property type="match status" value="1"/>
</dbReference>
<proteinExistence type="predicted"/>
<dbReference type="STRING" id="871575.W1Q8R6"/>
<dbReference type="InterPro" id="IPR036322">
    <property type="entry name" value="WD40_repeat_dom_sf"/>
</dbReference>
<dbReference type="eggNOG" id="KOG0290">
    <property type="taxonomic scope" value="Eukaryota"/>
</dbReference>
<keyword evidence="2" id="KW-0677">Repeat</keyword>
<evidence type="ECO:0000256" key="4">
    <source>
        <dbReference type="SAM" id="MobiDB-lite"/>
    </source>
</evidence>
<dbReference type="Pfam" id="PF00400">
    <property type="entry name" value="WD40"/>
    <property type="match status" value="2"/>
</dbReference>
<comment type="caution">
    <text evidence="5">The sequence shown here is derived from an EMBL/GenBank/DDBJ whole genome shotgun (WGS) entry which is preliminary data.</text>
</comment>
<evidence type="ECO:0000313" key="5">
    <source>
        <dbReference type="EMBL" id="ESW97191.1"/>
    </source>
</evidence>
<dbReference type="SUPFAM" id="SSF50978">
    <property type="entry name" value="WD40 repeat-like"/>
    <property type="match status" value="1"/>
</dbReference>
<feature type="compositionally biased region" description="Polar residues" evidence="4">
    <location>
        <begin position="33"/>
        <end position="53"/>
    </location>
</feature>
<keyword evidence="6" id="KW-1185">Reference proteome</keyword>
<dbReference type="Gene3D" id="2.130.10.10">
    <property type="entry name" value="YVTN repeat-like/Quinoprotein amine dehydrogenase"/>
    <property type="match status" value="1"/>
</dbReference>
<gene>
    <name evidence="5" type="ORF">HPODL_01295</name>
</gene>
<dbReference type="PROSITE" id="PS50082">
    <property type="entry name" value="WD_REPEATS_2"/>
    <property type="match status" value="2"/>
</dbReference>
<dbReference type="EMBL" id="AEOI02000009">
    <property type="protein sequence ID" value="ESW97191.1"/>
    <property type="molecule type" value="Genomic_DNA"/>
</dbReference>
<dbReference type="GeneID" id="25770758"/>
<feature type="repeat" description="WD" evidence="3">
    <location>
        <begin position="342"/>
        <end position="377"/>
    </location>
</feature>
<reference evidence="5 6" key="1">
    <citation type="journal article" date="2013" name="BMC Genomics">
        <title>Genome sequence and analysis of methylotrophic yeast Hansenula polymorpha DL1.</title>
        <authorList>
            <person name="Ravin N.V."/>
            <person name="Eldarov M.A."/>
            <person name="Kadnikov V.V."/>
            <person name="Beletsky A.V."/>
            <person name="Schneider J."/>
            <person name="Mardanova E.S."/>
            <person name="Smekalova E.M."/>
            <person name="Zvereva M.I."/>
            <person name="Dontsova O.A."/>
            <person name="Mardanov A.V."/>
            <person name="Skryabin K.G."/>
        </authorList>
    </citation>
    <scope>NUCLEOTIDE SEQUENCE [LARGE SCALE GENOMIC DNA]</scope>
    <source>
        <strain evidence="6">ATCC 26012 / BCRC 20466 / JCM 22074 / NRRL Y-7560 / DL-1</strain>
    </source>
</reference>
<keyword evidence="1 3" id="KW-0853">WD repeat</keyword>
<dbReference type="InterPro" id="IPR015943">
    <property type="entry name" value="WD40/YVTN_repeat-like_dom_sf"/>
</dbReference>
<evidence type="ECO:0000256" key="3">
    <source>
        <dbReference type="PROSITE-ProRule" id="PRU00221"/>
    </source>
</evidence>
<dbReference type="OMA" id="TIAMDAC"/>
<dbReference type="AlphaFoldDB" id="W1Q8R6"/>
<dbReference type="InterPro" id="IPR045159">
    <property type="entry name" value="DCAF7-like"/>
</dbReference>
<dbReference type="RefSeq" id="XP_013933276.1">
    <property type="nucleotide sequence ID" value="XM_014077801.1"/>
</dbReference>
<dbReference type="HOGENOM" id="CLU_013694_1_1_1"/>
<evidence type="ECO:0000256" key="1">
    <source>
        <dbReference type="ARBA" id="ARBA00022574"/>
    </source>
</evidence>
<feature type="repeat" description="WD" evidence="3">
    <location>
        <begin position="231"/>
        <end position="273"/>
    </location>
</feature>
<evidence type="ECO:0000256" key="2">
    <source>
        <dbReference type="ARBA" id="ARBA00022737"/>
    </source>
</evidence>
<dbReference type="SMART" id="SM00320">
    <property type="entry name" value="WD40"/>
    <property type="match status" value="3"/>
</dbReference>
<dbReference type="Proteomes" id="UP000008673">
    <property type="component" value="Unassembled WGS sequence"/>
</dbReference>
<feature type="region of interest" description="Disordered" evidence="4">
    <location>
        <begin position="1"/>
        <end position="58"/>
    </location>
</feature>
<organism evidence="5 6">
    <name type="scientific">Ogataea parapolymorpha (strain ATCC 26012 / BCRC 20466 / JCM 22074 / NRRL Y-7560 / DL-1)</name>
    <name type="common">Yeast</name>
    <name type="synonym">Hansenula polymorpha</name>
    <dbReference type="NCBI Taxonomy" id="871575"/>
    <lineage>
        <taxon>Eukaryota</taxon>
        <taxon>Fungi</taxon>
        <taxon>Dikarya</taxon>
        <taxon>Ascomycota</taxon>
        <taxon>Saccharomycotina</taxon>
        <taxon>Pichiomycetes</taxon>
        <taxon>Pichiales</taxon>
        <taxon>Pichiaceae</taxon>
        <taxon>Ogataea</taxon>
    </lineage>
</organism>
<protein>
    <submittedName>
        <fullName evidence="5">WD repeat-containing protein</fullName>
    </submittedName>
</protein>
<name>W1Q8R6_OGAPD</name>
<accession>W1Q8R6</accession>
<sequence length="423" mass="47026">MDNNPFSKLAKRSSIAVEQPHLQGPSRIGESRFVSTNFQPSAVPENTHSTPRSSSHDSRFPVYGLDWTSSAQSDIAKIAVSSFREDSTNRLKIIKGSPIYIDDEQNGTKTTDAYEFTSMAEITVNYPITRLQWDPSMPLYPDVTCVATTSECLRVYELLEPDPSQSYAQSPRIIEKMTLTNSKTKNFNQLPPLTSFDWNKTDSRHIITSSIDSTCTLWDISRGTGVAKTQLIAHDSEVFDVKFLHGNKHVFTSCSNDGSIRVFDLRSLEHSTIIYEPQSTRSSIASIATLSSAQDAAMGQRVPLLRLATSNYNANQIAAIEADSNRILILDLRYPETPIEILRHHVAPVNSIAWHPSKNFLLTGADDCQVLIYDLTTCGQPENSVAPCFGFFDEMEVNNVCWNTDGSWVAANSGRRTQAVALM</sequence>
<dbReference type="PROSITE" id="PS50294">
    <property type="entry name" value="WD_REPEATS_REGION"/>
    <property type="match status" value="1"/>
</dbReference>